<dbReference type="Proteomes" id="UP000004995">
    <property type="component" value="Unassembled WGS sequence"/>
</dbReference>
<reference evidence="4" key="2">
    <citation type="submission" date="2018-08" db="UniProtKB">
        <authorList>
            <consortium name="EnsemblPlants"/>
        </authorList>
    </citation>
    <scope>IDENTIFICATION</scope>
    <source>
        <strain evidence="4">Yugu1</strain>
    </source>
</reference>
<dbReference type="EMBL" id="AGNK02000272">
    <property type="status" value="NOT_ANNOTATED_CDS"/>
    <property type="molecule type" value="Genomic_DNA"/>
</dbReference>
<dbReference type="STRING" id="4555.K3YXY2"/>
<dbReference type="GO" id="GO:0003676">
    <property type="term" value="F:nucleic acid binding"/>
    <property type="evidence" value="ECO:0007669"/>
    <property type="project" value="InterPro"/>
</dbReference>
<dbReference type="InterPro" id="IPR036875">
    <property type="entry name" value="Znf_CCHC_sf"/>
</dbReference>
<evidence type="ECO:0000313" key="4">
    <source>
        <dbReference type="EnsemblPlants" id="KQL29501"/>
    </source>
</evidence>
<dbReference type="FunCoup" id="K3YXY2">
    <property type="interactions" value="863"/>
</dbReference>
<proteinExistence type="predicted"/>
<evidence type="ECO:0000256" key="2">
    <source>
        <dbReference type="SAM" id="MobiDB-lite"/>
    </source>
</evidence>
<dbReference type="Gene3D" id="4.10.60.10">
    <property type="entry name" value="Zinc finger, CCHC-type"/>
    <property type="match status" value="1"/>
</dbReference>
<dbReference type="PANTHER" id="PTHR33170">
    <property type="entry name" value="DUF4283 DOMAIN-CONTAINING PROTEIN-RELATED"/>
    <property type="match status" value="1"/>
</dbReference>
<dbReference type="InterPro" id="IPR001878">
    <property type="entry name" value="Znf_CCHC"/>
</dbReference>
<dbReference type="HOGENOM" id="CLU_020149_1_0_1"/>
<keyword evidence="5" id="KW-1185">Reference proteome</keyword>
<dbReference type="Pfam" id="PF00098">
    <property type="entry name" value="zf-CCHC"/>
    <property type="match status" value="2"/>
</dbReference>
<protein>
    <recommendedName>
        <fullName evidence="3">CCHC-type domain-containing protein</fullName>
    </recommendedName>
</protein>
<dbReference type="EnsemblPlants" id="KQL29501">
    <property type="protein sequence ID" value="KQL29501"/>
    <property type="gene ID" value="SETIT_019131mg"/>
</dbReference>
<evidence type="ECO:0000256" key="1">
    <source>
        <dbReference type="PROSITE-ProRule" id="PRU00047"/>
    </source>
</evidence>
<dbReference type="PANTHER" id="PTHR33170:SF51">
    <property type="entry name" value="CCHC-TYPE DOMAIN-CONTAINING PROTEIN"/>
    <property type="match status" value="1"/>
</dbReference>
<sequence length="413" mass="47399">MKPKYEVCGPTQPNTEWTFPFGSCIEDLLQHSCARPKSERRLWVPKARVLEAAEISFPAKRGEIRRFEAGEHSIQKVEGRRVNSSSFMEVTLSSKMERWGNQNREFDLRGRVSIMEVMADLSRIVGRGISMVKVDLRGMEEREERSHKLRKFPRKQRGVPQHGEYEGVVICFRCSQEGHHKSDCKNLPLCYNCKECGHMSQNCPRVKTKKGLQLCGFGLLGQMFYNIHVPVEEDQEEQKSIMVVMHIRDGVGPVSKVTNELRYLINSKWDWQVRKIANGKYEFVVPSKGDLNFLTKFTEFQCKVSVEKASLTDGSFDQLTSVWVKMSEAVYLIGDPEAADRKSLQERGPVRVRVACKDPKEINLTSNVYFNGLCFMVAWEVEADTKIASQSQKAAEQEEEDDEDEEEKSDDYS</sequence>
<dbReference type="eggNOG" id="KOG1075">
    <property type="taxonomic scope" value="Eukaryota"/>
</dbReference>
<dbReference type="SUPFAM" id="SSF57756">
    <property type="entry name" value="Retrovirus zinc finger-like domains"/>
    <property type="match status" value="1"/>
</dbReference>
<reference evidence="5" key="1">
    <citation type="journal article" date="2012" name="Nat. Biotechnol.">
        <title>Reference genome sequence of the model plant Setaria.</title>
        <authorList>
            <person name="Bennetzen J.L."/>
            <person name="Schmutz J."/>
            <person name="Wang H."/>
            <person name="Percifield R."/>
            <person name="Hawkins J."/>
            <person name="Pontaroli A.C."/>
            <person name="Estep M."/>
            <person name="Feng L."/>
            <person name="Vaughn J.N."/>
            <person name="Grimwood J."/>
            <person name="Jenkins J."/>
            <person name="Barry K."/>
            <person name="Lindquist E."/>
            <person name="Hellsten U."/>
            <person name="Deshpande S."/>
            <person name="Wang X."/>
            <person name="Wu X."/>
            <person name="Mitros T."/>
            <person name="Triplett J."/>
            <person name="Yang X."/>
            <person name="Ye C.Y."/>
            <person name="Mauro-Herrera M."/>
            <person name="Wang L."/>
            <person name="Li P."/>
            <person name="Sharma M."/>
            <person name="Sharma R."/>
            <person name="Ronald P.C."/>
            <person name="Panaud O."/>
            <person name="Kellogg E.A."/>
            <person name="Brutnell T.P."/>
            <person name="Doust A.N."/>
            <person name="Tuskan G.A."/>
            <person name="Rokhsar D."/>
            <person name="Devos K.M."/>
        </authorList>
    </citation>
    <scope>NUCLEOTIDE SEQUENCE [LARGE SCALE GENOMIC DNA]</scope>
    <source>
        <strain evidence="5">cv. Yugu1</strain>
    </source>
</reference>
<keyword evidence="1" id="KW-0863">Zinc-finger</keyword>
<name>K3YXY2_SETIT</name>
<organism evidence="4 5">
    <name type="scientific">Setaria italica</name>
    <name type="common">Foxtail millet</name>
    <name type="synonym">Panicum italicum</name>
    <dbReference type="NCBI Taxonomy" id="4555"/>
    <lineage>
        <taxon>Eukaryota</taxon>
        <taxon>Viridiplantae</taxon>
        <taxon>Streptophyta</taxon>
        <taxon>Embryophyta</taxon>
        <taxon>Tracheophyta</taxon>
        <taxon>Spermatophyta</taxon>
        <taxon>Magnoliopsida</taxon>
        <taxon>Liliopsida</taxon>
        <taxon>Poales</taxon>
        <taxon>Poaceae</taxon>
        <taxon>PACMAD clade</taxon>
        <taxon>Panicoideae</taxon>
        <taxon>Panicodae</taxon>
        <taxon>Paniceae</taxon>
        <taxon>Cenchrinae</taxon>
        <taxon>Setaria</taxon>
    </lineage>
</organism>
<evidence type="ECO:0000259" key="3">
    <source>
        <dbReference type="PROSITE" id="PS50158"/>
    </source>
</evidence>
<dbReference type="PROSITE" id="PS50158">
    <property type="entry name" value="ZF_CCHC"/>
    <property type="match status" value="2"/>
</dbReference>
<accession>K3YXY2</accession>
<dbReference type="InParanoid" id="K3YXY2"/>
<dbReference type="SMART" id="SM00343">
    <property type="entry name" value="ZnF_C2HC"/>
    <property type="match status" value="2"/>
</dbReference>
<dbReference type="Gramene" id="KQL29501">
    <property type="protein sequence ID" value="KQL29501"/>
    <property type="gene ID" value="SETIT_019131mg"/>
</dbReference>
<feature type="domain" description="CCHC-type" evidence="3">
    <location>
        <begin position="171"/>
        <end position="186"/>
    </location>
</feature>
<keyword evidence="1" id="KW-0862">Zinc</keyword>
<evidence type="ECO:0000313" key="5">
    <source>
        <dbReference type="Proteomes" id="UP000004995"/>
    </source>
</evidence>
<dbReference type="AlphaFoldDB" id="K3YXY2"/>
<dbReference type="GO" id="GO:0008270">
    <property type="term" value="F:zinc ion binding"/>
    <property type="evidence" value="ECO:0007669"/>
    <property type="project" value="UniProtKB-KW"/>
</dbReference>
<keyword evidence="1" id="KW-0479">Metal-binding</keyword>
<dbReference type="OMA" id="WARKENA"/>
<feature type="region of interest" description="Disordered" evidence="2">
    <location>
        <begin position="388"/>
        <end position="413"/>
    </location>
</feature>
<feature type="domain" description="CCHC-type" evidence="3">
    <location>
        <begin position="190"/>
        <end position="205"/>
    </location>
</feature>
<feature type="compositionally biased region" description="Acidic residues" evidence="2">
    <location>
        <begin position="397"/>
        <end position="413"/>
    </location>
</feature>